<sequence length="124" mass="14072">MLYKLHLQPFQAFPLRLQDIEYHKHASANALELLVFHLHMLMNYGMPCLPGSGPNYLILSQLHPQIIQVLHGLKPTQRHSTLSTSIHASLIPDSRCHNIIPPQPYVARISEVDCVNATPRTPLR</sequence>
<reference evidence="1 2" key="1">
    <citation type="submission" date="2019-03" db="EMBL/GenBank/DDBJ databases">
        <title>Single cell metagenomics reveals metabolic interactions within the superorganism composed of flagellate Streblomastix strix and complex community of Bacteroidetes bacteria on its surface.</title>
        <authorList>
            <person name="Treitli S.C."/>
            <person name="Kolisko M."/>
            <person name="Husnik F."/>
            <person name="Keeling P."/>
            <person name="Hampl V."/>
        </authorList>
    </citation>
    <scope>NUCLEOTIDE SEQUENCE [LARGE SCALE GENOMIC DNA]</scope>
    <source>
        <strain evidence="1">ST1C</strain>
    </source>
</reference>
<accession>A0A5J4X9U5</accession>
<gene>
    <name evidence="1" type="ORF">EZS28_000393</name>
</gene>
<protein>
    <submittedName>
        <fullName evidence="1">Uncharacterized protein</fullName>
    </submittedName>
</protein>
<dbReference type="Proteomes" id="UP000324800">
    <property type="component" value="Unassembled WGS sequence"/>
</dbReference>
<evidence type="ECO:0000313" key="1">
    <source>
        <dbReference type="EMBL" id="KAA6404091.1"/>
    </source>
</evidence>
<comment type="caution">
    <text evidence="1">The sequence shown here is derived from an EMBL/GenBank/DDBJ whole genome shotgun (WGS) entry which is preliminary data.</text>
</comment>
<dbReference type="AlphaFoldDB" id="A0A5J4X9U5"/>
<proteinExistence type="predicted"/>
<dbReference type="EMBL" id="SNRW01000030">
    <property type="protein sequence ID" value="KAA6404091.1"/>
    <property type="molecule type" value="Genomic_DNA"/>
</dbReference>
<organism evidence="1 2">
    <name type="scientific">Streblomastix strix</name>
    <dbReference type="NCBI Taxonomy" id="222440"/>
    <lineage>
        <taxon>Eukaryota</taxon>
        <taxon>Metamonada</taxon>
        <taxon>Preaxostyla</taxon>
        <taxon>Oxymonadida</taxon>
        <taxon>Streblomastigidae</taxon>
        <taxon>Streblomastix</taxon>
    </lineage>
</organism>
<name>A0A5J4X9U5_9EUKA</name>
<evidence type="ECO:0000313" key="2">
    <source>
        <dbReference type="Proteomes" id="UP000324800"/>
    </source>
</evidence>